<dbReference type="Gene3D" id="2.60.40.10">
    <property type="entry name" value="Immunoglobulins"/>
    <property type="match status" value="1"/>
</dbReference>
<organism evidence="2 3">
    <name type="scientific">Candidatus Fischerbacteria bacterium RBG_13_37_8</name>
    <dbReference type="NCBI Taxonomy" id="1817863"/>
    <lineage>
        <taxon>Bacteria</taxon>
        <taxon>Candidatus Fischeribacteriota</taxon>
    </lineage>
</organism>
<evidence type="ECO:0000256" key="1">
    <source>
        <dbReference type="SAM" id="SignalP"/>
    </source>
</evidence>
<evidence type="ECO:0008006" key="4">
    <source>
        <dbReference type="Google" id="ProtNLM"/>
    </source>
</evidence>
<comment type="caution">
    <text evidence="2">The sequence shown here is derived from an EMBL/GenBank/DDBJ whole genome shotgun (WGS) entry which is preliminary data.</text>
</comment>
<dbReference type="Proteomes" id="UP000178943">
    <property type="component" value="Unassembled WGS sequence"/>
</dbReference>
<proteinExistence type="predicted"/>
<feature type="signal peptide" evidence="1">
    <location>
        <begin position="1"/>
        <end position="20"/>
    </location>
</feature>
<protein>
    <recommendedName>
        <fullName evidence="4">Fibronectin type-III domain-containing protein</fullName>
    </recommendedName>
</protein>
<gene>
    <name evidence="2" type="ORF">A2Y62_08330</name>
</gene>
<reference evidence="2 3" key="1">
    <citation type="journal article" date="2016" name="Nat. Commun.">
        <title>Thousands of microbial genomes shed light on interconnected biogeochemical processes in an aquifer system.</title>
        <authorList>
            <person name="Anantharaman K."/>
            <person name="Brown C.T."/>
            <person name="Hug L.A."/>
            <person name="Sharon I."/>
            <person name="Castelle C.J."/>
            <person name="Probst A.J."/>
            <person name="Thomas B.C."/>
            <person name="Singh A."/>
            <person name="Wilkins M.J."/>
            <person name="Karaoz U."/>
            <person name="Brodie E.L."/>
            <person name="Williams K.H."/>
            <person name="Hubbard S.S."/>
            <person name="Banfield J.F."/>
        </authorList>
    </citation>
    <scope>NUCLEOTIDE SEQUENCE [LARGE SCALE GENOMIC DNA]</scope>
</reference>
<sequence length="408" mass="42755">MKKIVLCFAILLMSYAFVNAACTSPCAFQQPWYMTSGVKDAGPWTNGTTQNFWCLSDPSGANDQGTGANWWVLYTPTVWQINGNWGNGGVDGCCGMAAEGFDSMAMMVALWQDDNPATAAHSGEYFIVSARKDTTNGFFRLWQAAADLPFGTMPVPAFSGATTGGGNVTITLNGWRTGSAVNYYHWPGTGEMNPTQNGAVANVCSPGRTAVCPAPVTGYNIMSFSSPCGTAPANGLASAWTGGGAGCAIAGRATLPSGTCVKPIGASNCVYLATQVTLADTRVSYYVSANSLGIWVGPLGGEISGLAANYVSRSDIKVNWNSVAEGNVAGFNVYRSYSATGTFSKINGRTIPAVGTDGSSYLYKDRITSTSPRNAYYKIEIVRPDGSTAMQPDVAVANASPKSPMPRI</sequence>
<evidence type="ECO:0000313" key="2">
    <source>
        <dbReference type="EMBL" id="OGF62862.1"/>
    </source>
</evidence>
<feature type="chain" id="PRO_5009521969" description="Fibronectin type-III domain-containing protein" evidence="1">
    <location>
        <begin position="21"/>
        <end position="408"/>
    </location>
</feature>
<dbReference type="InterPro" id="IPR013783">
    <property type="entry name" value="Ig-like_fold"/>
</dbReference>
<dbReference type="EMBL" id="MFGW01000174">
    <property type="protein sequence ID" value="OGF62862.1"/>
    <property type="molecule type" value="Genomic_DNA"/>
</dbReference>
<accession>A0A1F5VHG1</accession>
<dbReference type="STRING" id="1817863.A2Y62_08330"/>
<dbReference type="AlphaFoldDB" id="A0A1F5VHG1"/>
<keyword evidence="1" id="KW-0732">Signal</keyword>
<evidence type="ECO:0000313" key="3">
    <source>
        <dbReference type="Proteomes" id="UP000178943"/>
    </source>
</evidence>
<name>A0A1F5VHG1_9BACT</name>